<reference evidence="2 3" key="1">
    <citation type="submission" date="2017-03" db="EMBL/GenBank/DDBJ databases">
        <title>Genomes of endolithic fungi from Antarctica.</title>
        <authorList>
            <person name="Coleine C."/>
            <person name="Masonjones S."/>
            <person name="Stajich J.E."/>
        </authorList>
    </citation>
    <scope>NUCLEOTIDE SEQUENCE [LARGE SCALE GENOMIC DNA]</scope>
    <source>
        <strain evidence="2 3">CCFEE 6315</strain>
    </source>
</reference>
<proteinExistence type="predicted"/>
<feature type="signal peptide" evidence="1">
    <location>
        <begin position="1"/>
        <end position="17"/>
    </location>
</feature>
<evidence type="ECO:0000313" key="2">
    <source>
        <dbReference type="EMBL" id="TKA30043.1"/>
    </source>
</evidence>
<feature type="chain" id="PRO_5020357226" evidence="1">
    <location>
        <begin position="18"/>
        <end position="807"/>
    </location>
</feature>
<keyword evidence="1" id="KW-0732">Signal</keyword>
<evidence type="ECO:0000256" key="1">
    <source>
        <dbReference type="SAM" id="SignalP"/>
    </source>
</evidence>
<evidence type="ECO:0000313" key="3">
    <source>
        <dbReference type="Proteomes" id="UP000308549"/>
    </source>
</evidence>
<protein>
    <submittedName>
        <fullName evidence="2">Uncharacterized protein</fullName>
    </submittedName>
</protein>
<dbReference type="PANTHER" id="PTHR36578">
    <property type="entry name" value="CHROMOSOME 15, WHOLE GENOME SHOTGUN SEQUENCE"/>
    <property type="match status" value="1"/>
</dbReference>
<dbReference type="PANTHER" id="PTHR36578:SF1">
    <property type="entry name" value="APPLE DOMAIN-CONTAINING PROTEIN"/>
    <property type="match status" value="1"/>
</dbReference>
<dbReference type="OrthoDB" id="271448at2759"/>
<sequence length="807" mass="85645">MFRLLSFAPALVALAAAQDITNSASPDPIPTPDALPLADLQTVSVPTYTEIPGLSSQAVPYATRTAIVSASVEQSETPLSVFPAVTDVPINAAGEDDLVFVSPSPSASADSVEKRDLLKRTACEPQATIPNYYGVNVDTHSAFQSDAAIASAASSAPVPAGYSQNFANLQGASSAYAYMGYSVITTGYDTAKCASKCDAIDGCLAFNIYFERDPTVEPSTGCEDPPAFANIKCSFWGGAVDSNTATNTGQWRSSFQVGIAGSNGYTSLKIGAPIAGWDVPQKLDNAAMNAPLRDCAGTWTYLGYKIFQSGPYDPRLCSAACDAQTAYNVAHPPSSGKAPKCAAFGTYALSVTNKTGTYQQGQMCTMYTSFWDKQYAINTVAYDDSIGAKYTYSYSFFYSKPDIQPICSSDISYLASSGADFCTSYIGYTAPSVTAAGTPTTEVVTVTVTTAATTTATTSVDSTVTKSIVWKRDESNVTEEISVATVDSVPPYSFVILTTFAAPFTWLNGSVPTDAPPNVVAPTDAPSSVIAKRTAAGGPIATPSSIALWPASRISEACSDVATGTITITALITEPVKTTTTTIETVVPTTTLYRCAVPSRQPGYQNFMPLVGSWSDDHPGYNSDLQFDQSSIMQLPFQVGFSGHRDNKVTVNTDGFLRIGGVTFEAFTNPGNPLYLYHDDGIYVRITGPVGSRQVVFAWYAGTYAFGSMQNHFTITLFEDNPDQVQYKYYDIATPDNSLPQASAAVQIAAKKNRVVFGTPQAGTQYTVTYPGSGNSAGADKSSHDRVDCCTVDGRWHSCTEFQPANK</sequence>
<comment type="caution">
    <text evidence="2">The sequence shown here is derived from an EMBL/GenBank/DDBJ whole genome shotgun (WGS) entry which is preliminary data.</text>
</comment>
<organism evidence="2 3">
    <name type="scientific">Salinomyces thailandicus</name>
    <dbReference type="NCBI Taxonomy" id="706561"/>
    <lineage>
        <taxon>Eukaryota</taxon>
        <taxon>Fungi</taxon>
        <taxon>Dikarya</taxon>
        <taxon>Ascomycota</taxon>
        <taxon>Pezizomycotina</taxon>
        <taxon>Dothideomycetes</taxon>
        <taxon>Dothideomycetidae</taxon>
        <taxon>Mycosphaerellales</taxon>
        <taxon>Teratosphaeriaceae</taxon>
        <taxon>Salinomyces</taxon>
    </lineage>
</organism>
<name>A0A4U0U4L3_9PEZI</name>
<gene>
    <name evidence="2" type="ORF">B0A50_02762</name>
</gene>
<accession>A0A4U0U4L3</accession>
<dbReference type="Proteomes" id="UP000308549">
    <property type="component" value="Unassembled WGS sequence"/>
</dbReference>
<dbReference type="EMBL" id="NAJL01000012">
    <property type="protein sequence ID" value="TKA30043.1"/>
    <property type="molecule type" value="Genomic_DNA"/>
</dbReference>
<dbReference type="AlphaFoldDB" id="A0A4U0U4L3"/>
<keyword evidence="3" id="KW-1185">Reference proteome</keyword>